<accession>A0A6B3NCD8</accession>
<name>A0A6B3NCD8_9CYAN</name>
<reference evidence="1" key="1">
    <citation type="submission" date="2019-11" db="EMBL/GenBank/DDBJ databases">
        <title>Genomic insights into an expanded diversity of filamentous marine cyanobacteria reveals the extraordinary biosynthetic potential of Moorea and Okeania.</title>
        <authorList>
            <person name="Ferreira Leao T."/>
            <person name="Wang M."/>
            <person name="Moss N."/>
            <person name="Da Silva R."/>
            <person name="Sanders J."/>
            <person name="Nurk S."/>
            <person name="Gurevich A."/>
            <person name="Humphrey G."/>
            <person name="Reher R."/>
            <person name="Zhu Q."/>
            <person name="Belda-Ferre P."/>
            <person name="Glukhov E."/>
            <person name="Rex R."/>
            <person name="Dorrestein P.C."/>
            <person name="Knight R."/>
            <person name="Pevzner P."/>
            <person name="Gerwick W.H."/>
            <person name="Gerwick L."/>
        </authorList>
    </citation>
    <scope>NUCLEOTIDE SEQUENCE</scope>
    <source>
        <strain evidence="1">SIO1C4</strain>
    </source>
</reference>
<evidence type="ECO:0000313" key="1">
    <source>
        <dbReference type="EMBL" id="NER27714.1"/>
    </source>
</evidence>
<comment type="caution">
    <text evidence="1">The sequence shown here is derived from an EMBL/GenBank/DDBJ whole genome shotgun (WGS) entry which is preliminary data.</text>
</comment>
<protein>
    <submittedName>
        <fullName evidence="1">DUF4336 domain-containing protein</fullName>
    </submittedName>
</protein>
<dbReference type="PANTHER" id="PTHR33835:SF1">
    <property type="entry name" value="METALLO-BETA-LACTAMASE DOMAIN-CONTAINING PROTEIN"/>
    <property type="match status" value="1"/>
</dbReference>
<dbReference type="EMBL" id="JAAHFQ010000127">
    <property type="protein sequence ID" value="NER27714.1"/>
    <property type="molecule type" value="Genomic_DNA"/>
</dbReference>
<dbReference type="Pfam" id="PF14234">
    <property type="entry name" value="DUF4336"/>
    <property type="match status" value="1"/>
</dbReference>
<dbReference type="SUPFAM" id="SSF56281">
    <property type="entry name" value="Metallo-hydrolase/oxidoreductase"/>
    <property type="match status" value="1"/>
</dbReference>
<dbReference type="InterPro" id="IPR036866">
    <property type="entry name" value="RibonucZ/Hydroxyglut_hydro"/>
</dbReference>
<dbReference type="InterPro" id="IPR025638">
    <property type="entry name" value="DUF4336"/>
</dbReference>
<gene>
    <name evidence="1" type="ORF">F6J89_08790</name>
</gene>
<proteinExistence type="predicted"/>
<organism evidence="1">
    <name type="scientific">Symploca sp. SIO1C4</name>
    <dbReference type="NCBI Taxonomy" id="2607765"/>
    <lineage>
        <taxon>Bacteria</taxon>
        <taxon>Bacillati</taxon>
        <taxon>Cyanobacteriota</taxon>
        <taxon>Cyanophyceae</taxon>
        <taxon>Coleofasciculales</taxon>
        <taxon>Coleofasciculaceae</taxon>
        <taxon>Symploca</taxon>
    </lineage>
</organism>
<sequence>MNQDVLKLYEPINILKQVDENIWIVDGPIVQMTMYGVTIPFPTRMTIVRLSNGELWCHSPTQLTLELITQINSVGSVGHLISPNKIHYVHINSWAVAYPEATAWASPGVRARAAQQKIEVSFDGDLEDEPPAQWVEDLDQLIFRGSRFMDEVVFFHRQSRTLIVTDLIENFEADKVSKRFGWLLQLVGVVDPDGKTPWDLRMTFWGQKEHARSCLKRMLEWEPQKVILAHGRWYENNGTAELRRAFRWLE</sequence>
<dbReference type="PANTHER" id="PTHR33835">
    <property type="entry name" value="YALI0C07656P"/>
    <property type="match status" value="1"/>
</dbReference>
<dbReference type="AlphaFoldDB" id="A0A6B3NCD8"/>